<proteinExistence type="predicted"/>
<dbReference type="AlphaFoldDB" id="A0A392TAK2"/>
<comment type="caution">
    <text evidence="1">The sequence shown here is derived from an EMBL/GenBank/DDBJ whole genome shotgun (WGS) entry which is preliminary data.</text>
</comment>
<evidence type="ECO:0000313" key="2">
    <source>
        <dbReference type="Proteomes" id="UP000265520"/>
    </source>
</evidence>
<accession>A0A392TAK2</accession>
<evidence type="ECO:0000313" key="1">
    <source>
        <dbReference type="EMBL" id="MCI57574.1"/>
    </source>
</evidence>
<feature type="non-terminal residue" evidence="1">
    <location>
        <position position="74"/>
    </location>
</feature>
<protein>
    <submittedName>
        <fullName evidence="1">Uncharacterized protein</fullName>
    </submittedName>
</protein>
<organism evidence="1 2">
    <name type="scientific">Trifolium medium</name>
    <dbReference type="NCBI Taxonomy" id="97028"/>
    <lineage>
        <taxon>Eukaryota</taxon>
        <taxon>Viridiplantae</taxon>
        <taxon>Streptophyta</taxon>
        <taxon>Embryophyta</taxon>
        <taxon>Tracheophyta</taxon>
        <taxon>Spermatophyta</taxon>
        <taxon>Magnoliopsida</taxon>
        <taxon>eudicotyledons</taxon>
        <taxon>Gunneridae</taxon>
        <taxon>Pentapetalae</taxon>
        <taxon>rosids</taxon>
        <taxon>fabids</taxon>
        <taxon>Fabales</taxon>
        <taxon>Fabaceae</taxon>
        <taxon>Papilionoideae</taxon>
        <taxon>50 kb inversion clade</taxon>
        <taxon>NPAAA clade</taxon>
        <taxon>Hologalegina</taxon>
        <taxon>IRL clade</taxon>
        <taxon>Trifolieae</taxon>
        <taxon>Trifolium</taxon>
    </lineage>
</organism>
<reference evidence="1 2" key="1">
    <citation type="journal article" date="2018" name="Front. Plant Sci.">
        <title>Red Clover (Trifolium pratense) and Zigzag Clover (T. medium) - A Picture of Genomic Similarities and Differences.</title>
        <authorList>
            <person name="Dluhosova J."/>
            <person name="Istvanek J."/>
            <person name="Nedelnik J."/>
            <person name="Repkova J."/>
        </authorList>
    </citation>
    <scope>NUCLEOTIDE SEQUENCE [LARGE SCALE GENOMIC DNA]</scope>
    <source>
        <strain evidence="2">cv. 10/8</strain>
        <tissue evidence="1">Leaf</tissue>
    </source>
</reference>
<sequence length="74" mass="8392">MAQNEYRALNEKGAKNKVTTLELNTQRALLANFKLMNVHMETFIKHFTTSKLVHAQVQQVSTSQVQLPPSRPSP</sequence>
<dbReference type="Proteomes" id="UP000265520">
    <property type="component" value="Unassembled WGS sequence"/>
</dbReference>
<dbReference type="EMBL" id="LXQA010531451">
    <property type="protein sequence ID" value="MCI57574.1"/>
    <property type="molecule type" value="Genomic_DNA"/>
</dbReference>
<keyword evidence="2" id="KW-1185">Reference proteome</keyword>
<name>A0A392TAK2_9FABA</name>